<feature type="compositionally biased region" description="Low complexity" evidence="7">
    <location>
        <begin position="588"/>
        <end position="616"/>
    </location>
</feature>
<dbReference type="EMBL" id="QEAM01000610">
    <property type="protein sequence ID" value="TPX38468.1"/>
    <property type="molecule type" value="Genomic_DNA"/>
</dbReference>
<proteinExistence type="predicted"/>
<dbReference type="InterPro" id="IPR017907">
    <property type="entry name" value="Znf_RING_CS"/>
</dbReference>
<dbReference type="SMART" id="SM00184">
    <property type="entry name" value="RING"/>
    <property type="match status" value="1"/>
</dbReference>
<feature type="region of interest" description="Disordered" evidence="7">
    <location>
        <begin position="418"/>
        <end position="518"/>
    </location>
</feature>
<dbReference type="SUPFAM" id="SSF57850">
    <property type="entry name" value="RING/U-box"/>
    <property type="match status" value="1"/>
</dbReference>
<dbReference type="PANTHER" id="PTHR15067:SF4">
    <property type="entry name" value="E3 UBIQUITIN-PROTEIN LIGASE RNF8"/>
    <property type="match status" value="1"/>
</dbReference>
<keyword evidence="2" id="KW-0479">Metal-binding</keyword>
<name>A0A507CGF5_9FUNG</name>
<dbReference type="AlphaFoldDB" id="A0A507CGF5"/>
<dbReference type="GO" id="GO:0016567">
    <property type="term" value="P:protein ubiquitination"/>
    <property type="evidence" value="ECO:0007669"/>
    <property type="project" value="TreeGrafter"/>
</dbReference>
<dbReference type="InterPro" id="IPR001841">
    <property type="entry name" value="Znf_RING"/>
</dbReference>
<gene>
    <name evidence="9" type="ORF">SeLEV6574_g07770</name>
</gene>
<keyword evidence="4" id="KW-0833">Ubl conjugation pathway</keyword>
<feature type="compositionally biased region" description="Basic residues" evidence="7">
    <location>
        <begin position="446"/>
        <end position="459"/>
    </location>
</feature>
<dbReference type="PANTHER" id="PTHR15067">
    <property type="entry name" value="E3 UBIQUITIN-PROTEIN LIGASE RNF8"/>
    <property type="match status" value="1"/>
</dbReference>
<organism evidence="9 10">
    <name type="scientific">Synchytrium endobioticum</name>
    <dbReference type="NCBI Taxonomy" id="286115"/>
    <lineage>
        <taxon>Eukaryota</taxon>
        <taxon>Fungi</taxon>
        <taxon>Fungi incertae sedis</taxon>
        <taxon>Chytridiomycota</taxon>
        <taxon>Chytridiomycota incertae sedis</taxon>
        <taxon>Chytridiomycetes</taxon>
        <taxon>Synchytriales</taxon>
        <taxon>Synchytriaceae</taxon>
        <taxon>Synchytrium</taxon>
    </lineage>
</organism>
<accession>A0A507CGF5</accession>
<feature type="compositionally biased region" description="Polar residues" evidence="7">
    <location>
        <begin position="460"/>
        <end position="474"/>
    </location>
</feature>
<protein>
    <recommendedName>
        <fullName evidence="8">RING-type domain-containing protein</fullName>
    </recommendedName>
</protein>
<feature type="region of interest" description="Disordered" evidence="7">
    <location>
        <begin position="1"/>
        <end position="38"/>
    </location>
</feature>
<dbReference type="OrthoDB" id="6105938at2759"/>
<feature type="domain" description="RING-type" evidence="8">
    <location>
        <begin position="102"/>
        <end position="140"/>
    </location>
</feature>
<evidence type="ECO:0000259" key="8">
    <source>
        <dbReference type="PROSITE" id="PS50089"/>
    </source>
</evidence>
<dbReference type="GO" id="GO:0008270">
    <property type="term" value="F:zinc ion binding"/>
    <property type="evidence" value="ECO:0007669"/>
    <property type="project" value="UniProtKB-KW"/>
</dbReference>
<dbReference type="PROSITE" id="PS00518">
    <property type="entry name" value="ZF_RING_1"/>
    <property type="match status" value="1"/>
</dbReference>
<dbReference type="Pfam" id="PF13923">
    <property type="entry name" value="zf-C3HC4_2"/>
    <property type="match status" value="1"/>
</dbReference>
<keyword evidence="1" id="KW-0808">Transferase</keyword>
<evidence type="ECO:0000256" key="2">
    <source>
        <dbReference type="ARBA" id="ARBA00022723"/>
    </source>
</evidence>
<evidence type="ECO:0000256" key="1">
    <source>
        <dbReference type="ARBA" id="ARBA00022679"/>
    </source>
</evidence>
<evidence type="ECO:0000256" key="7">
    <source>
        <dbReference type="SAM" id="MobiDB-lite"/>
    </source>
</evidence>
<dbReference type="VEuPathDB" id="FungiDB:SeMB42_g06529"/>
<evidence type="ECO:0000313" key="9">
    <source>
        <dbReference type="EMBL" id="TPX38468.1"/>
    </source>
</evidence>
<dbReference type="InterPro" id="IPR013083">
    <property type="entry name" value="Znf_RING/FYVE/PHD"/>
</dbReference>
<dbReference type="Proteomes" id="UP000320475">
    <property type="component" value="Unassembled WGS sequence"/>
</dbReference>
<keyword evidence="5" id="KW-0862">Zinc</keyword>
<dbReference type="GO" id="GO:0005829">
    <property type="term" value="C:cytosol"/>
    <property type="evidence" value="ECO:0007669"/>
    <property type="project" value="TreeGrafter"/>
</dbReference>
<dbReference type="PROSITE" id="PS50089">
    <property type="entry name" value="ZF_RING_2"/>
    <property type="match status" value="1"/>
</dbReference>
<feature type="compositionally biased region" description="Polar residues" evidence="7">
    <location>
        <begin position="491"/>
        <end position="503"/>
    </location>
</feature>
<feature type="compositionally biased region" description="Acidic residues" evidence="7">
    <location>
        <begin position="418"/>
        <end position="442"/>
    </location>
</feature>
<feature type="region of interest" description="Disordered" evidence="7">
    <location>
        <begin position="553"/>
        <end position="680"/>
    </location>
</feature>
<dbReference type="Gene3D" id="3.30.40.10">
    <property type="entry name" value="Zinc/RING finger domain, C3HC4 (zinc finger)"/>
    <property type="match status" value="1"/>
</dbReference>
<dbReference type="GO" id="GO:0006511">
    <property type="term" value="P:ubiquitin-dependent protein catabolic process"/>
    <property type="evidence" value="ECO:0007669"/>
    <property type="project" value="TreeGrafter"/>
</dbReference>
<evidence type="ECO:0000256" key="5">
    <source>
        <dbReference type="ARBA" id="ARBA00022833"/>
    </source>
</evidence>
<evidence type="ECO:0000256" key="3">
    <source>
        <dbReference type="ARBA" id="ARBA00022771"/>
    </source>
</evidence>
<evidence type="ECO:0000313" key="10">
    <source>
        <dbReference type="Proteomes" id="UP000320475"/>
    </source>
</evidence>
<evidence type="ECO:0000256" key="6">
    <source>
        <dbReference type="PROSITE-ProRule" id="PRU00175"/>
    </source>
</evidence>
<dbReference type="GO" id="GO:0061630">
    <property type="term" value="F:ubiquitin protein ligase activity"/>
    <property type="evidence" value="ECO:0007669"/>
    <property type="project" value="TreeGrafter"/>
</dbReference>
<dbReference type="GO" id="GO:0000151">
    <property type="term" value="C:ubiquitin ligase complex"/>
    <property type="evidence" value="ECO:0007669"/>
    <property type="project" value="TreeGrafter"/>
</dbReference>
<sequence length="680" mass="76633">MPLPQSQGDRLAHEGTSRPSSSASLGKEPAFTSSPQRRASASALASKYDEFRKHLSPERLESVWEYVDELKQQVDQLESRVCKDDLVIHSEFTTKFKSSVQCPICLDYLTGAFSLECGHSYCYLCLRPWLTTNKHCPTCRTPVKRKPNLSMGMTQQAELVAEYAAFYDPKGAIALERLRTANEEVKSMPNPWAEVQFEADRPRRIHDEGDGVERCGFCAWELIDGECQNCGRVYSDSDGEGDREHQRPFVPQSRQLYGVLPAFPLPPPLPINDNAIYHRHNHHHYLHHLLDDEAEHSDLESDDGDWVDEEEALRLDVDVDHDDFIDDQYIENPFEEAHYQGNSDHELEMFSPTQEDEYEQDHDPDEILARAVVDGYNRTPNGDSGSENHKGEIVSEEDEDDGAYVSSLDLVRYGSEVDFENGSDEDHDDDDFDENEGEDDHDDDRRRHRRVPSCHRPRSRSGSLITGNGSISRGGQTGYAGFTRPPPLQHHYQTNQPAISRSDGTNRHSSRPDNALVVDSVDGWSRRFRETRRQQRSNPDARRVIHALSESSWSNYRDGPSSSNLASSPSPVTVDINSAKRGVRRYRSISNSNSYGSGNSNDNSESETENGSSRNNVGEVENEGSSSADDIIVRRYGRHGNKGKGNAMKPPRRRRRLLDDDDDDDEGGIAGGDNYRATCG</sequence>
<feature type="region of interest" description="Disordered" evidence="7">
    <location>
        <begin position="375"/>
        <end position="403"/>
    </location>
</feature>
<evidence type="ECO:0000256" key="4">
    <source>
        <dbReference type="ARBA" id="ARBA00022786"/>
    </source>
</evidence>
<reference evidence="9 10" key="1">
    <citation type="journal article" date="2019" name="Sci. Rep.">
        <title>Comparative genomics of chytrid fungi reveal insights into the obligate biotrophic and pathogenic lifestyle of Synchytrium endobioticum.</title>
        <authorList>
            <person name="van de Vossenberg B.T.L.H."/>
            <person name="Warris S."/>
            <person name="Nguyen H.D.T."/>
            <person name="van Gent-Pelzer M.P.E."/>
            <person name="Joly D.L."/>
            <person name="van de Geest H.C."/>
            <person name="Bonants P.J.M."/>
            <person name="Smith D.S."/>
            <person name="Levesque C.A."/>
            <person name="van der Lee T.A.J."/>
        </authorList>
    </citation>
    <scope>NUCLEOTIDE SEQUENCE [LARGE SCALE GENOMIC DNA]</scope>
    <source>
        <strain evidence="9 10">LEV6574</strain>
    </source>
</reference>
<keyword evidence="3 6" id="KW-0863">Zinc-finger</keyword>
<feature type="compositionally biased region" description="Low complexity" evidence="7">
    <location>
        <begin position="560"/>
        <end position="571"/>
    </location>
</feature>
<comment type="caution">
    <text evidence="9">The sequence shown here is derived from an EMBL/GenBank/DDBJ whole genome shotgun (WGS) entry which is preliminary data.</text>
</comment>